<dbReference type="Pfam" id="PF04519">
    <property type="entry name" value="Bactofilin"/>
    <property type="match status" value="1"/>
</dbReference>
<protein>
    <submittedName>
        <fullName evidence="3">Polymer-forming cytoskeletal protein</fullName>
    </submittedName>
</protein>
<comment type="caution">
    <text evidence="3">The sequence shown here is derived from an EMBL/GenBank/DDBJ whole genome shotgun (WGS) entry which is preliminary data.</text>
</comment>
<reference evidence="3" key="1">
    <citation type="journal article" date="2020" name="mSystems">
        <title>Genome- and Community-Level Interaction Insights into Carbon Utilization and Element Cycling Functions of Hydrothermarchaeota in Hydrothermal Sediment.</title>
        <authorList>
            <person name="Zhou Z."/>
            <person name="Liu Y."/>
            <person name="Xu W."/>
            <person name="Pan J."/>
            <person name="Luo Z.H."/>
            <person name="Li M."/>
        </authorList>
    </citation>
    <scope>NUCLEOTIDE SEQUENCE [LARGE SCALE GENOMIC DNA]</scope>
    <source>
        <strain evidence="3">SpSt-855</strain>
    </source>
</reference>
<feature type="region of interest" description="Disordered" evidence="2">
    <location>
        <begin position="119"/>
        <end position="145"/>
    </location>
</feature>
<dbReference type="EMBL" id="DTKL01000031">
    <property type="protein sequence ID" value="HGY94149.1"/>
    <property type="molecule type" value="Genomic_DNA"/>
</dbReference>
<comment type="similarity">
    <text evidence="1">Belongs to the bactofilin family.</text>
</comment>
<name>A0A7V4XS15_9BACT</name>
<proteinExistence type="inferred from homology"/>
<evidence type="ECO:0000256" key="2">
    <source>
        <dbReference type="SAM" id="MobiDB-lite"/>
    </source>
</evidence>
<dbReference type="InterPro" id="IPR007607">
    <property type="entry name" value="BacA/B"/>
</dbReference>
<gene>
    <name evidence="3" type="ORF">ENW50_05620</name>
</gene>
<organism evidence="3">
    <name type="scientific">Acidobacterium capsulatum</name>
    <dbReference type="NCBI Taxonomy" id="33075"/>
    <lineage>
        <taxon>Bacteria</taxon>
        <taxon>Pseudomonadati</taxon>
        <taxon>Acidobacteriota</taxon>
        <taxon>Terriglobia</taxon>
        <taxon>Terriglobales</taxon>
        <taxon>Acidobacteriaceae</taxon>
        <taxon>Acidobacterium</taxon>
    </lineage>
</organism>
<sequence>MPPGDVSAVIGKSVQIKGELQGNEDLLIDGQVDGTITLHESRLTIGPNARVKANVSARDIVVMGMLQGELHASGRIELRAGSQVVGDLRAGRLSIEENASYSGKVDLLQSGKEEARTAAAAVQSAASHAPVSPGTSPSPATKPLF</sequence>
<feature type="compositionally biased region" description="Low complexity" evidence="2">
    <location>
        <begin position="119"/>
        <end position="129"/>
    </location>
</feature>
<dbReference type="PANTHER" id="PTHR35024">
    <property type="entry name" value="HYPOTHETICAL CYTOSOLIC PROTEIN"/>
    <property type="match status" value="1"/>
</dbReference>
<evidence type="ECO:0000313" key="3">
    <source>
        <dbReference type="EMBL" id="HGY94149.1"/>
    </source>
</evidence>
<evidence type="ECO:0000256" key="1">
    <source>
        <dbReference type="ARBA" id="ARBA00044755"/>
    </source>
</evidence>
<accession>A0A7V4XS15</accession>
<dbReference type="AlphaFoldDB" id="A0A7V4XS15"/>
<dbReference type="PANTHER" id="PTHR35024:SF4">
    <property type="entry name" value="POLYMER-FORMING CYTOSKELETAL PROTEIN"/>
    <property type="match status" value="1"/>
</dbReference>